<keyword evidence="4 9" id="KW-0812">Transmembrane</keyword>
<reference evidence="10 11" key="1">
    <citation type="submission" date="2018-06" db="EMBL/GenBank/DDBJ databases">
        <title>Genomic Encyclopedia of Type Strains, Phase III (KMG-III): the genomes of soil and plant-associated and newly described type strains.</title>
        <authorList>
            <person name="Whitman W."/>
        </authorList>
    </citation>
    <scope>NUCLEOTIDE SEQUENCE [LARGE SCALE GENOMIC DNA]</scope>
    <source>
        <strain evidence="10 11">LMG 23644</strain>
    </source>
</reference>
<comment type="caution">
    <text evidence="10">The sequence shown here is derived from an EMBL/GenBank/DDBJ whole genome shotgun (WGS) entry which is preliminary data.</text>
</comment>
<dbReference type="EMBL" id="QLTK01000001">
    <property type="protein sequence ID" value="RAS38754.1"/>
    <property type="molecule type" value="Genomic_DNA"/>
</dbReference>
<organism evidence="10 11">
    <name type="scientific">Paraburkholderia bryophila</name>
    <dbReference type="NCBI Taxonomy" id="420952"/>
    <lineage>
        <taxon>Bacteria</taxon>
        <taxon>Pseudomonadati</taxon>
        <taxon>Pseudomonadota</taxon>
        <taxon>Betaproteobacteria</taxon>
        <taxon>Burkholderiales</taxon>
        <taxon>Burkholderiaceae</taxon>
        <taxon>Paraburkholderia</taxon>
    </lineage>
</organism>
<evidence type="ECO:0000313" key="11">
    <source>
        <dbReference type="Proteomes" id="UP000248918"/>
    </source>
</evidence>
<evidence type="ECO:0000256" key="3">
    <source>
        <dbReference type="ARBA" id="ARBA00022452"/>
    </source>
</evidence>
<evidence type="ECO:0000256" key="9">
    <source>
        <dbReference type="RuleBase" id="RU362097"/>
    </source>
</evidence>
<evidence type="ECO:0000256" key="1">
    <source>
        <dbReference type="ARBA" id="ARBA00004370"/>
    </source>
</evidence>
<keyword evidence="7 9" id="KW-0564">Palmitate</keyword>
<evidence type="ECO:0000256" key="2">
    <source>
        <dbReference type="ARBA" id="ARBA00007613"/>
    </source>
</evidence>
<keyword evidence="8 9" id="KW-0449">Lipoprotein</keyword>
<evidence type="ECO:0000256" key="6">
    <source>
        <dbReference type="ARBA" id="ARBA00023136"/>
    </source>
</evidence>
<comment type="similarity">
    <text evidence="2 9">Belongs to the outer membrane factor (OMF) (TC 1.B.17) family.</text>
</comment>
<dbReference type="InterPro" id="IPR010131">
    <property type="entry name" value="MdtP/NodT-like"/>
</dbReference>
<dbReference type="InterPro" id="IPR003423">
    <property type="entry name" value="OMP_efflux"/>
</dbReference>
<evidence type="ECO:0000256" key="4">
    <source>
        <dbReference type="ARBA" id="ARBA00022692"/>
    </source>
</evidence>
<gene>
    <name evidence="10" type="ORF">BX591_10183</name>
</gene>
<dbReference type="Gene3D" id="2.20.200.10">
    <property type="entry name" value="Outer membrane efflux proteins (OEP)"/>
    <property type="match status" value="1"/>
</dbReference>
<dbReference type="GO" id="GO:0015562">
    <property type="term" value="F:efflux transmembrane transporter activity"/>
    <property type="evidence" value="ECO:0007669"/>
    <property type="project" value="InterPro"/>
</dbReference>
<name>A0A329D375_9BURK</name>
<dbReference type="PANTHER" id="PTHR30203">
    <property type="entry name" value="OUTER MEMBRANE CATION EFFLUX PROTEIN"/>
    <property type="match status" value="1"/>
</dbReference>
<sequence>MEGWAEIRSVAATGSTRATRSTGAKRSTWHRRDAPRIAAWMTATALLITSAGCVTNRGLAPVGKLSDPSQLQASQSLAGIDANRAWPATDWWVALGNPQLTALIERALAGNPDLAIADARARDAQSQVTEANAARFPNLTANGNFTAQRQSGTVYSEQEGGGFFYHTRGLNLGFNWDIDLWGGKRAAWEAALGEARATQVDAQAARIQLSVNVARAYTNLNYAYAQQDVAQAEADRANEAHDLTLQRVHKGIDNQAQLKQSDSEVASAVQQQAMAAQEIASARIALAILLGQGPDAGLSIQQPAALPVPALAVPADLPANLLGRRADLVAARWRVEAASRNIASARTEFLPNISLSAMAGLATRGGASLFQAASRTYSVTPAISLPIFDGGALRGNLQHRDAQYDVAVAQYNKTLIGALNQVADNLHSLQSMQLQIDAQQHAFDAAHDAWTLANQRYRAGVGSYLEALVVRQQLLLASKRMAQLRAQQVDLSLQLVEALGGGFTPQRPDAAFAAVSSSLDIQATP</sequence>
<protein>
    <submittedName>
        <fullName evidence="10">NodT family efflux transporter outer membrane factor (OMF) lipoprotein</fullName>
    </submittedName>
</protein>
<dbReference type="Gene3D" id="1.20.1600.10">
    <property type="entry name" value="Outer membrane efflux proteins (OEP)"/>
    <property type="match status" value="1"/>
</dbReference>
<keyword evidence="6 9" id="KW-0472">Membrane</keyword>
<evidence type="ECO:0000256" key="5">
    <source>
        <dbReference type="ARBA" id="ARBA00022729"/>
    </source>
</evidence>
<dbReference type="GO" id="GO:0005886">
    <property type="term" value="C:plasma membrane"/>
    <property type="evidence" value="ECO:0007669"/>
    <property type="project" value="UniProtKB-SubCell"/>
</dbReference>
<keyword evidence="5" id="KW-0732">Signal</keyword>
<dbReference type="AlphaFoldDB" id="A0A329D375"/>
<comment type="subcellular location">
    <subcellularLocation>
        <location evidence="9">Cell membrane</location>
        <topology evidence="9">Lipid-anchor</topology>
    </subcellularLocation>
    <subcellularLocation>
        <location evidence="1">Membrane</location>
    </subcellularLocation>
</comment>
<evidence type="ECO:0000256" key="7">
    <source>
        <dbReference type="ARBA" id="ARBA00023139"/>
    </source>
</evidence>
<dbReference type="Proteomes" id="UP000248918">
    <property type="component" value="Unassembled WGS sequence"/>
</dbReference>
<proteinExistence type="inferred from homology"/>
<dbReference type="SUPFAM" id="SSF56954">
    <property type="entry name" value="Outer membrane efflux proteins (OEP)"/>
    <property type="match status" value="1"/>
</dbReference>
<accession>A0A329D375</accession>
<evidence type="ECO:0000256" key="8">
    <source>
        <dbReference type="ARBA" id="ARBA00023288"/>
    </source>
</evidence>
<evidence type="ECO:0000313" key="10">
    <source>
        <dbReference type="EMBL" id="RAS38754.1"/>
    </source>
</evidence>
<keyword evidence="3 9" id="KW-1134">Transmembrane beta strand</keyword>
<dbReference type="NCBIfam" id="TIGR01845">
    <property type="entry name" value="outer_NodT"/>
    <property type="match status" value="1"/>
</dbReference>
<dbReference type="PANTHER" id="PTHR30203:SF20">
    <property type="entry name" value="MULTIDRUG RESISTANCE OUTER MEMBRANE PROTEIN MDTP-RELATED"/>
    <property type="match status" value="1"/>
</dbReference>
<dbReference type="Pfam" id="PF02321">
    <property type="entry name" value="OEP"/>
    <property type="match status" value="2"/>
</dbReference>